<dbReference type="AlphaFoldDB" id="A0A7L4ZYD6"/>
<evidence type="ECO:0000313" key="1">
    <source>
        <dbReference type="EMBL" id="KAA9333368.1"/>
    </source>
</evidence>
<proteinExistence type="predicted"/>
<gene>
    <name evidence="1" type="ORF">F0P96_10385</name>
</gene>
<keyword evidence="2" id="KW-1185">Reference proteome</keyword>
<evidence type="ECO:0000313" key="2">
    <source>
        <dbReference type="Proteomes" id="UP000326380"/>
    </source>
</evidence>
<sequence length="83" mass="9321">MLHINHTPDTNRVNPAEYRYLRTTAHQLHQPGTCFWGTVRAVVVSASVALGLDLTQEEKALRTQAAQPTMTLSHYYDEGQKAL</sequence>
<name>A0A7L4ZYD6_9BACT</name>
<accession>A0A7L4ZYD6</accession>
<dbReference type="RefSeq" id="WP_151078789.1">
    <property type="nucleotide sequence ID" value="NZ_CP047647.1"/>
</dbReference>
<dbReference type="Proteomes" id="UP000326380">
    <property type="component" value="Unassembled WGS sequence"/>
</dbReference>
<organism evidence="1 2">
    <name type="scientific">Hymenobacter busanensis</name>
    <dbReference type="NCBI Taxonomy" id="2607656"/>
    <lineage>
        <taxon>Bacteria</taxon>
        <taxon>Pseudomonadati</taxon>
        <taxon>Bacteroidota</taxon>
        <taxon>Cytophagia</taxon>
        <taxon>Cytophagales</taxon>
        <taxon>Hymenobacteraceae</taxon>
        <taxon>Hymenobacter</taxon>
    </lineage>
</organism>
<comment type="caution">
    <text evidence="1">The sequence shown here is derived from an EMBL/GenBank/DDBJ whole genome shotgun (WGS) entry which is preliminary data.</text>
</comment>
<dbReference type="EMBL" id="VTWU01000003">
    <property type="protein sequence ID" value="KAA9333368.1"/>
    <property type="molecule type" value="Genomic_DNA"/>
</dbReference>
<reference evidence="1 2" key="1">
    <citation type="submission" date="2019-09" db="EMBL/GenBank/DDBJ databases">
        <title>Genome sequence of Hymenobacter sp. M3.</title>
        <authorList>
            <person name="Srinivasan S."/>
        </authorList>
    </citation>
    <scope>NUCLEOTIDE SEQUENCE [LARGE SCALE GENOMIC DNA]</scope>
    <source>
        <strain evidence="1 2">M3</strain>
    </source>
</reference>
<protein>
    <submittedName>
        <fullName evidence="1">Uncharacterized protein</fullName>
    </submittedName>
</protein>